<gene>
    <name evidence="7" type="ORF">G9444_6676</name>
</gene>
<dbReference type="PANTHER" id="PTHR30055:SF234">
    <property type="entry name" value="HTH-TYPE TRANSCRIPTIONAL REGULATOR BETI"/>
    <property type="match status" value="1"/>
</dbReference>
<dbReference type="GO" id="GO:0000976">
    <property type="term" value="F:transcription cis-regulatory region binding"/>
    <property type="evidence" value="ECO:0007669"/>
    <property type="project" value="TreeGrafter"/>
</dbReference>
<accession>A0A6G9D411</accession>
<dbReference type="GO" id="GO:0003700">
    <property type="term" value="F:DNA-binding transcription factor activity"/>
    <property type="evidence" value="ECO:0007669"/>
    <property type="project" value="TreeGrafter"/>
</dbReference>
<evidence type="ECO:0000256" key="5">
    <source>
        <dbReference type="SAM" id="MobiDB-lite"/>
    </source>
</evidence>
<keyword evidence="7" id="KW-0614">Plasmid</keyword>
<feature type="compositionally biased region" description="Polar residues" evidence="5">
    <location>
        <begin position="1"/>
        <end position="10"/>
    </location>
</feature>
<name>A0A6G9D411_RHOER</name>
<evidence type="ECO:0000256" key="2">
    <source>
        <dbReference type="ARBA" id="ARBA00023125"/>
    </source>
</evidence>
<sequence length="222" mass="24168">MRETVVQSEPMSPGHFGSPSPSVVGGAVKGRRRQKRAGITREKIVDAAARQFDACGFAAASINTIIENGNLTKGAIYFHFSSKEELAQQVIERWSDMVNDEYVALGEAGDRSPYRQLVRFCSEMAHRIDADPILRAGLLLTVEPSVTGGKTAYMKWHKSIDELVVRSIESGEISDRPASYRLSDQVCATFIGGAQLHSVDVGSPNLRTRIVDVFDGLTGGPD</sequence>
<evidence type="ECO:0000256" key="4">
    <source>
        <dbReference type="PROSITE-ProRule" id="PRU00335"/>
    </source>
</evidence>
<proteinExistence type="predicted"/>
<dbReference type="SUPFAM" id="SSF48498">
    <property type="entry name" value="Tetracyclin repressor-like, C-terminal domain"/>
    <property type="match status" value="1"/>
</dbReference>
<dbReference type="InterPro" id="IPR001647">
    <property type="entry name" value="HTH_TetR"/>
</dbReference>
<dbReference type="InterPro" id="IPR023772">
    <property type="entry name" value="DNA-bd_HTH_TetR-type_CS"/>
</dbReference>
<dbReference type="PROSITE" id="PS50977">
    <property type="entry name" value="HTH_TETR_2"/>
    <property type="match status" value="1"/>
</dbReference>
<feature type="domain" description="HTH tetR-type" evidence="6">
    <location>
        <begin position="38"/>
        <end position="98"/>
    </location>
</feature>
<geneLocation type="plasmid" evidence="7 8">
    <name>plas1</name>
</geneLocation>
<dbReference type="SUPFAM" id="SSF46689">
    <property type="entry name" value="Homeodomain-like"/>
    <property type="match status" value="1"/>
</dbReference>
<evidence type="ECO:0000313" key="7">
    <source>
        <dbReference type="EMBL" id="QIP43919.1"/>
    </source>
</evidence>
<dbReference type="PROSITE" id="PS01081">
    <property type="entry name" value="HTH_TETR_1"/>
    <property type="match status" value="1"/>
</dbReference>
<keyword evidence="1" id="KW-0805">Transcription regulation</keyword>
<feature type="region of interest" description="Disordered" evidence="5">
    <location>
        <begin position="1"/>
        <end position="35"/>
    </location>
</feature>
<dbReference type="PRINTS" id="PR00455">
    <property type="entry name" value="HTHTETR"/>
</dbReference>
<dbReference type="RefSeq" id="WP_148209135.1">
    <property type="nucleotide sequence ID" value="NZ_CP050125.1"/>
</dbReference>
<reference evidence="7 8" key="1">
    <citation type="submission" date="2020-03" db="EMBL/GenBank/DDBJ databases">
        <title>Screen low temperature-resistant strains for efficient degradation of petroleum hydrocarbons under the low temperature.</title>
        <authorList>
            <person name="Wang Y."/>
            <person name="Chen J."/>
        </authorList>
    </citation>
    <scope>NUCLEOTIDE SEQUENCE [LARGE SCALE GENOMIC DNA]</scope>
    <source>
        <strain evidence="7 8">KB1</strain>
        <plasmid evidence="7 8">plas1</plasmid>
    </source>
</reference>
<organism evidence="7 8">
    <name type="scientific">Rhodococcus erythropolis</name>
    <name type="common">Arthrobacter picolinophilus</name>
    <dbReference type="NCBI Taxonomy" id="1833"/>
    <lineage>
        <taxon>Bacteria</taxon>
        <taxon>Bacillati</taxon>
        <taxon>Actinomycetota</taxon>
        <taxon>Actinomycetes</taxon>
        <taxon>Mycobacteriales</taxon>
        <taxon>Nocardiaceae</taxon>
        <taxon>Rhodococcus</taxon>
        <taxon>Rhodococcus erythropolis group</taxon>
    </lineage>
</organism>
<dbReference type="InterPro" id="IPR009057">
    <property type="entry name" value="Homeodomain-like_sf"/>
</dbReference>
<feature type="DNA-binding region" description="H-T-H motif" evidence="4">
    <location>
        <begin position="61"/>
        <end position="80"/>
    </location>
</feature>
<dbReference type="PANTHER" id="PTHR30055">
    <property type="entry name" value="HTH-TYPE TRANSCRIPTIONAL REGULATOR RUTR"/>
    <property type="match status" value="1"/>
</dbReference>
<evidence type="ECO:0000256" key="3">
    <source>
        <dbReference type="ARBA" id="ARBA00023163"/>
    </source>
</evidence>
<dbReference type="Gene3D" id="1.10.357.10">
    <property type="entry name" value="Tetracycline Repressor, domain 2"/>
    <property type="match status" value="1"/>
</dbReference>
<dbReference type="EMBL" id="CP050125">
    <property type="protein sequence ID" value="QIP43919.1"/>
    <property type="molecule type" value="Genomic_DNA"/>
</dbReference>
<protein>
    <submittedName>
        <fullName evidence="7">Putative TetR family transcriptional regulator</fullName>
    </submittedName>
</protein>
<dbReference type="InterPro" id="IPR050109">
    <property type="entry name" value="HTH-type_TetR-like_transc_reg"/>
</dbReference>
<evidence type="ECO:0000256" key="1">
    <source>
        <dbReference type="ARBA" id="ARBA00023015"/>
    </source>
</evidence>
<dbReference type="Pfam" id="PF00440">
    <property type="entry name" value="TetR_N"/>
    <property type="match status" value="1"/>
</dbReference>
<keyword evidence="2 4" id="KW-0238">DNA-binding</keyword>
<keyword evidence="3" id="KW-0804">Transcription</keyword>
<evidence type="ECO:0000313" key="8">
    <source>
        <dbReference type="Proteomes" id="UP000502345"/>
    </source>
</evidence>
<dbReference type="InterPro" id="IPR036271">
    <property type="entry name" value="Tet_transcr_reg_TetR-rel_C_sf"/>
</dbReference>
<evidence type="ECO:0000259" key="6">
    <source>
        <dbReference type="PROSITE" id="PS50977"/>
    </source>
</evidence>
<dbReference type="Proteomes" id="UP000502345">
    <property type="component" value="Plasmid plas1"/>
</dbReference>
<dbReference type="AlphaFoldDB" id="A0A6G9D411"/>